<evidence type="ECO:0008006" key="3">
    <source>
        <dbReference type="Google" id="ProtNLM"/>
    </source>
</evidence>
<evidence type="ECO:0000313" key="1">
    <source>
        <dbReference type="EMBL" id="QXJ22588.1"/>
    </source>
</evidence>
<evidence type="ECO:0000313" key="2">
    <source>
        <dbReference type="Proteomes" id="UP001049518"/>
    </source>
</evidence>
<name>A0ABX8QV12_9ACTN</name>
<accession>A0ABX8QV12</accession>
<reference evidence="1" key="1">
    <citation type="submission" date="2020-07" db="EMBL/GenBank/DDBJ databases">
        <authorList>
            <person name="Tarantini F.S."/>
            <person name="Hong K.W."/>
            <person name="Chan K.G."/>
        </authorList>
    </citation>
    <scope>NUCLEOTIDE SEQUENCE</scope>
    <source>
        <strain evidence="1">32-07</strain>
    </source>
</reference>
<protein>
    <recommendedName>
        <fullName evidence="3">Antibiotic biosynthesis monooxygenase</fullName>
    </recommendedName>
</protein>
<proteinExistence type="predicted"/>
<dbReference type="RefSeq" id="WP_231335869.1">
    <property type="nucleotide sequence ID" value="NZ_CP059572.1"/>
</dbReference>
<organism evidence="1 2">
    <name type="scientific">Actinomadura graeca</name>
    <dbReference type="NCBI Taxonomy" id="2750812"/>
    <lineage>
        <taxon>Bacteria</taxon>
        <taxon>Bacillati</taxon>
        <taxon>Actinomycetota</taxon>
        <taxon>Actinomycetes</taxon>
        <taxon>Streptosporangiales</taxon>
        <taxon>Thermomonosporaceae</taxon>
        <taxon>Actinomadura</taxon>
    </lineage>
</organism>
<gene>
    <name evidence="1" type="ORF">AGRA3207_003612</name>
</gene>
<dbReference type="EMBL" id="CP059572">
    <property type="protein sequence ID" value="QXJ22588.1"/>
    <property type="molecule type" value="Genomic_DNA"/>
</dbReference>
<keyword evidence="2" id="KW-1185">Reference proteome</keyword>
<sequence>MSVMVTITFPMSSDEADRIAAENPHLLGAIRPLLEKHGGRFLFRLLGDGEFTDYDEYPSREAYAAFKAEAQPAIDAFEAALGVASADEVRDVVRLG</sequence>
<dbReference type="Proteomes" id="UP001049518">
    <property type="component" value="Chromosome"/>
</dbReference>